<dbReference type="AlphaFoldDB" id="A0A382TKJ1"/>
<evidence type="ECO:0008006" key="4">
    <source>
        <dbReference type="Google" id="ProtNLM"/>
    </source>
</evidence>
<reference evidence="3" key="1">
    <citation type="submission" date="2018-05" db="EMBL/GenBank/DDBJ databases">
        <authorList>
            <person name="Lanie J.A."/>
            <person name="Ng W.-L."/>
            <person name="Kazmierczak K.M."/>
            <person name="Andrzejewski T.M."/>
            <person name="Davidsen T.M."/>
            <person name="Wayne K.J."/>
            <person name="Tettelin H."/>
            <person name="Glass J.I."/>
            <person name="Rusch D."/>
            <person name="Podicherti R."/>
            <person name="Tsui H.-C.T."/>
            <person name="Winkler M.E."/>
        </authorList>
    </citation>
    <scope>NUCLEOTIDE SEQUENCE</scope>
</reference>
<dbReference type="SUPFAM" id="SSF48452">
    <property type="entry name" value="TPR-like"/>
    <property type="match status" value="1"/>
</dbReference>
<protein>
    <recommendedName>
        <fullName evidence="4">Tetratricopeptide repeat protein</fullName>
    </recommendedName>
</protein>
<proteinExistence type="predicted"/>
<dbReference type="PANTHER" id="PTHR44943">
    <property type="entry name" value="CELLULOSE SYNTHASE OPERON PROTEIN C"/>
    <property type="match status" value="1"/>
</dbReference>
<dbReference type="PANTHER" id="PTHR44943:SF8">
    <property type="entry name" value="TPR REPEAT-CONTAINING PROTEIN MJ0263"/>
    <property type="match status" value="1"/>
</dbReference>
<evidence type="ECO:0000256" key="2">
    <source>
        <dbReference type="ARBA" id="ARBA00022803"/>
    </source>
</evidence>
<dbReference type="Gene3D" id="1.25.40.10">
    <property type="entry name" value="Tetratricopeptide repeat domain"/>
    <property type="match status" value="1"/>
</dbReference>
<dbReference type="InterPro" id="IPR013105">
    <property type="entry name" value="TPR_2"/>
</dbReference>
<dbReference type="Pfam" id="PF07719">
    <property type="entry name" value="TPR_2"/>
    <property type="match status" value="1"/>
</dbReference>
<dbReference type="InterPro" id="IPR011990">
    <property type="entry name" value="TPR-like_helical_dom_sf"/>
</dbReference>
<dbReference type="SMART" id="SM00028">
    <property type="entry name" value="TPR"/>
    <property type="match status" value="5"/>
</dbReference>
<dbReference type="PROSITE" id="PS50005">
    <property type="entry name" value="TPR"/>
    <property type="match status" value="2"/>
</dbReference>
<dbReference type="InterPro" id="IPR051685">
    <property type="entry name" value="Ycf3/AcsC/BcsC/TPR_MFPF"/>
</dbReference>
<dbReference type="Pfam" id="PF13181">
    <property type="entry name" value="TPR_8"/>
    <property type="match status" value="1"/>
</dbReference>
<keyword evidence="1" id="KW-0677">Repeat</keyword>
<dbReference type="EMBL" id="UINC01136912">
    <property type="protein sequence ID" value="SVD21958.1"/>
    <property type="molecule type" value="Genomic_DNA"/>
</dbReference>
<evidence type="ECO:0000256" key="1">
    <source>
        <dbReference type="ARBA" id="ARBA00022737"/>
    </source>
</evidence>
<dbReference type="Pfam" id="PF00515">
    <property type="entry name" value="TPR_1"/>
    <property type="match status" value="1"/>
</dbReference>
<keyword evidence="2" id="KW-0802">TPR repeat</keyword>
<sequence length="284" mass="32991">MKPKEEIILNKDQLNSLNKLHQHKDFNSLEEESRRLLLKFPNNTHLNNFLGASLAGKGHLTEAVIAFNNALIEAKNKSKILNNLGVTYLKMEAFEKALDYFNKSIKEDKEYEEAHFNKGNALRRMGRVEEAIINWENTLKINPDHIDSQLNISVALKNIGRFEESKDLCRELIELKPSWGVVHRHLTTMVKYEKNDHHIKQMLTLFDDKRLNKIDKSHIAFALGKAFEDLGKSEEAFSYFSLANKYFRSQIKYSTSQSRKYFAAIKRVFNNSFFANNQQNYDAG</sequence>
<gene>
    <name evidence="3" type="ORF">METZ01_LOCUS374812</name>
</gene>
<organism evidence="3">
    <name type="scientific">marine metagenome</name>
    <dbReference type="NCBI Taxonomy" id="408172"/>
    <lineage>
        <taxon>unclassified sequences</taxon>
        <taxon>metagenomes</taxon>
        <taxon>ecological metagenomes</taxon>
    </lineage>
</organism>
<evidence type="ECO:0000313" key="3">
    <source>
        <dbReference type="EMBL" id="SVD21958.1"/>
    </source>
</evidence>
<name>A0A382TKJ1_9ZZZZ</name>
<feature type="non-terminal residue" evidence="3">
    <location>
        <position position="284"/>
    </location>
</feature>
<accession>A0A382TKJ1</accession>
<dbReference type="InterPro" id="IPR019734">
    <property type="entry name" value="TPR_rpt"/>
</dbReference>
<feature type="non-terminal residue" evidence="3">
    <location>
        <position position="1"/>
    </location>
</feature>